<dbReference type="SUPFAM" id="SSF53335">
    <property type="entry name" value="S-adenosyl-L-methionine-dependent methyltransferases"/>
    <property type="match status" value="1"/>
</dbReference>
<sequence length="421" mass="46284">MSSSPSRIAELASAVAQHTQRIDAYLAEKGLPYPSFEADGPADLGLPPDLELSRTLVLQASQELNDLLQGPRDLLFNHHHNSLVYLKAISRFDLANKVPLDGEIPFADLAASAGIDSAALTTILRFAIAQRIFREPRPGVIAHSSASRQIAEDTRVASWVGANVDDMWPAAERVVDALQKWPLASEPNQTGFALANGTEDSFYAELEKNPDRARRFGGAMSFFTTGDGYSLRHLADGYPWASILSSSDGKGTVVDLGGSHGDAAFAIARSYPNLSLIVQELPQVVANSTEEEGLNVKFMVHDFFEEQPVQGADAYLFRWTLHNWPDKYCVKALRALVPALKTGARVLVMDFVMPPPGVLPNDLERKLRAMDLTMLEIGNARERDAEGWTSLFNQADPRFVFKRVIQPEGSRLAILEITWEG</sequence>
<gene>
    <name evidence="5" type="ORF">UA08_01854</name>
</gene>
<comment type="caution">
    <text evidence="5">The sequence shown here is derived from an EMBL/GenBank/DDBJ whole genome shotgun (WGS) entry which is preliminary data.</text>
</comment>
<dbReference type="OrthoDB" id="1606438at2759"/>
<dbReference type="InterPro" id="IPR036390">
    <property type="entry name" value="WH_DNA-bd_sf"/>
</dbReference>
<dbReference type="PANTHER" id="PTHR43712">
    <property type="entry name" value="PUTATIVE (AFU_ORTHOLOGUE AFUA_4G14580)-RELATED"/>
    <property type="match status" value="1"/>
</dbReference>
<proteinExistence type="predicted"/>
<dbReference type="InterPro" id="IPR001077">
    <property type="entry name" value="COMT_C"/>
</dbReference>
<dbReference type="PANTHER" id="PTHR43712:SF12">
    <property type="entry name" value="STERIGMATOCYSTIN 8-O-METHYLTRANSFERASE"/>
    <property type="match status" value="1"/>
</dbReference>
<evidence type="ECO:0000256" key="1">
    <source>
        <dbReference type="ARBA" id="ARBA00022603"/>
    </source>
</evidence>
<dbReference type="GO" id="GO:0008171">
    <property type="term" value="F:O-methyltransferase activity"/>
    <property type="evidence" value="ECO:0007669"/>
    <property type="project" value="InterPro"/>
</dbReference>
<dbReference type="GeneID" id="31001609"/>
<dbReference type="AlphaFoldDB" id="A0A1Q5QA19"/>
<keyword evidence="2" id="KW-0808">Transferase</keyword>
<name>A0A1Q5QA19_TALAT</name>
<dbReference type="Proteomes" id="UP000214365">
    <property type="component" value="Unassembled WGS sequence"/>
</dbReference>
<keyword evidence="1" id="KW-0489">Methyltransferase</keyword>
<organism evidence="5 6">
    <name type="scientific">Talaromyces atroroseus</name>
    <dbReference type="NCBI Taxonomy" id="1441469"/>
    <lineage>
        <taxon>Eukaryota</taxon>
        <taxon>Fungi</taxon>
        <taxon>Dikarya</taxon>
        <taxon>Ascomycota</taxon>
        <taxon>Pezizomycotina</taxon>
        <taxon>Eurotiomycetes</taxon>
        <taxon>Eurotiomycetidae</taxon>
        <taxon>Eurotiales</taxon>
        <taxon>Trichocomaceae</taxon>
        <taxon>Talaromyces</taxon>
        <taxon>Talaromyces sect. Trachyspermi</taxon>
    </lineage>
</organism>
<dbReference type="Gene3D" id="3.40.50.150">
    <property type="entry name" value="Vaccinia Virus protein VP39"/>
    <property type="match status" value="1"/>
</dbReference>
<keyword evidence="3" id="KW-0949">S-adenosyl-L-methionine</keyword>
<keyword evidence="6" id="KW-1185">Reference proteome</keyword>
<evidence type="ECO:0000256" key="3">
    <source>
        <dbReference type="ARBA" id="ARBA00022691"/>
    </source>
</evidence>
<evidence type="ECO:0000313" key="5">
    <source>
        <dbReference type="EMBL" id="OKL62776.1"/>
    </source>
</evidence>
<dbReference type="InterPro" id="IPR036388">
    <property type="entry name" value="WH-like_DNA-bd_sf"/>
</dbReference>
<evidence type="ECO:0000256" key="2">
    <source>
        <dbReference type="ARBA" id="ARBA00022679"/>
    </source>
</evidence>
<dbReference type="InterPro" id="IPR029063">
    <property type="entry name" value="SAM-dependent_MTases_sf"/>
</dbReference>
<dbReference type="GO" id="GO:0032259">
    <property type="term" value="P:methylation"/>
    <property type="evidence" value="ECO:0007669"/>
    <property type="project" value="UniProtKB-KW"/>
</dbReference>
<evidence type="ECO:0000313" key="6">
    <source>
        <dbReference type="Proteomes" id="UP000214365"/>
    </source>
</evidence>
<dbReference type="SUPFAM" id="SSF46785">
    <property type="entry name" value="Winged helix' DNA-binding domain"/>
    <property type="match status" value="1"/>
</dbReference>
<dbReference type="Gene3D" id="1.10.10.10">
    <property type="entry name" value="Winged helix-like DNA-binding domain superfamily/Winged helix DNA-binding domain"/>
    <property type="match status" value="1"/>
</dbReference>
<dbReference type="PROSITE" id="PS51683">
    <property type="entry name" value="SAM_OMT_II"/>
    <property type="match status" value="1"/>
</dbReference>
<reference evidence="5 6" key="1">
    <citation type="submission" date="2015-06" db="EMBL/GenBank/DDBJ databases">
        <title>Talaromyces atroroseus IBT 11181 draft genome.</title>
        <authorList>
            <person name="Rasmussen K.B."/>
            <person name="Rasmussen S."/>
            <person name="Petersen B."/>
            <person name="Sicheritz-Ponten T."/>
            <person name="Mortensen U.H."/>
            <person name="Thrane U."/>
        </authorList>
    </citation>
    <scope>NUCLEOTIDE SEQUENCE [LARGE SCALE GENOMIC DNA]</scope>
    <source>
        <strain evidence="5 6">IBT 11181</strain>
    </source>
</reference>
<accession>A0A1Q5QA19</accession>
<feature type="domain" description="O-methyltransferase C-terminal" evidence="4">
    <location>
        <begin position="251"/>
        <end position="395"/>
    </location>
</feature>
<dbReference type="RefSeq" id="XP_020122897.1">
    <property type="nucleotide sequence ID" value="XM_020261564.1"/>
</dbReference>
<dbReference type="Pfam" id="PF00891">
    <property type="entry name" value="Methyltransf_2"/>
    <property type="match status" value="1"/>
</dbReference>
<dbReference type="InterPro" id="IPR016461">
    <property type="entry name" value="COMT-like"/>
</dbReference>
<dbReference type="EMBL" id="LFMY01000002">
    <property type="protein sequence ID" value="OKL62776.1"/>
    <property type="molecule type" value="Genomic_DNA"/>
</dbReference>
<protein>
    <recommendedName>
        <fullName evidence="4">O-methyltransferase C-terminal domain-containing protein</fullName>
    </recommendedName>
</protein>
<evidence type="ECO:0000259" key="4">
    <source>
        <dbReference type="Pfam" id="PF00891"/>
    </source>
</evidence>